<dbReference type="WormBase" id="SRAE_1000249300">
    <property type="protein sequence ID" value="SRP01365"/>
    <property type="gene ID" value="WBGene00259108"/>
</dbReference>
<proteinExistence type="predicted"/>
<evidence type="ECO:0000313" key="8">
    <source>
        <dbReference type="WormBase" id="SRAE_1000249300"/>
    </source>
</evidence>
<dbReference type="EMBL" id="LN609528">
    <property type="protein sequence ID" value="CEF64238.1"/>
    <property type="molecule type" value="Genomic_DNA"/>
</dbReference>
<protein>
    <recommendedName>
        <fullName evidence="1">Major sperm protein</fullName>
    </recommendedName>
</protein>
<keyword evidence="3" id="KW-0732">Signal</keyword>
<evidence type="ECO:0000256" key="3">
    <source>
        <dbReference type="SAM" id="SignalP"/>
    </source>
</evidence>
<dbReference type="PANTHER" id="PTHR22947">
    <property type="entry name" value="MAJOR SPERM PROTEIN"/>
    <property type="match status" value="1"/>
</dbReference>
<dbReference type="Gene3D" id="2.60.40.10">
    <property type="entry name" value="Immunoglobulins"/>
    <property type="match status" value="1"/>
</dbReference>
<name>A0A090L818_STRRB</name>
<evidence type="ECO:0000259" key="4">
    <source>
        <dbReference type="PROSITE" id="PS50202"/>
    </source>
</evidence>
<dbReference type="OMA" id="TEQNCAK"/>
<dbReference type="InterPro" id="IPR008962">
    <property type="entry name" value="PapD-like_sf"/>
</dbReference>
<evidence type="ECO:0000313" key="7">
    <source>
        <dbReference type="WBParaSite" id="SRAE_1000249300.1"/>
    </source>
</evidence>
<feature type="domain" description="MSP" evidence="4">
    <location>
        <begin position="158"/>
        <end position="272"/>
    </location>
</feature>
<evidence type="ECO:0000313" key="5">
    <source>
        <dbReference type="EMBL" id="CEF64238.1"/>
    </source>
</evidence>
<feature type="chain" id="PRO_5015030557" description="Major sperm protein" evidence="3">
    <location>
        <begin position="29"/>
        <end position="272"/>
    </location>
</feature>
<dbReference type="AlphaFoldDB" id="A0A090L818"/>
<reference evidence="5 6" key="1">
    <citation type="submission" date="2014-09" db="EMBL/GenBank/DDBJ databases">
        <authorList>
            <person name="Martin A.A."/>
        </authorList>
    </citation>
    <scope>NUCLEOTIDE SEQUENCE</scope>
    <source>
        <strain evidence="6">ED321</strain>
        <strain evidence="5">ED321 Heterogonic</strain>
    </source>
</reference>
<keyword evidence="1" id="KW-0206">Cytoskeleton</keyword>
<dbReference type="OrthoDB" id="5866971at2759"/>
<organism evidence="5">
    <name type="scientific">Strongyloides ratti</name>
    <name type="common">Parasitic roundworm</name>
    <dbReference type="NCBI Taxonomy" id="34506"/>
    <lineage>
        <taxon>Eukaryota</taxon>
        <taxon>Metazoa</taxon>
        <taxon>Ecdysozoa</taxon>
        <taxon>Nematoda</taxon>
        <taxon>Chromadorea</taxon>
        <taxon>Rhabditida</taxon>
        <taxon>Tylenchina</taxon>
        <taxon>Panagrolaimomorpha</taxon>
        <taxon>Strongyloidoidea</taxon>
        <taxon>Strongyloididae</taxon>
        <taxon>Strongyloides</taxon>
    </lineage>
</organism>
<dbReference type="RefSeq" id="XP_024503439.1">
    <property type="nucleotide sequence ID" value="XM_024649575.1"/>
</dbReference>
<keyword evidence="6" id="KW-1185">Reference proteome</keyword>
<dbReference type="CTD" id="36376603"/>
<feature type="region of interest" description="Disordered" evidence="2">
    <location>
        <begin position="28"/>
        <end position="60"/>
    </location>
</feature>
<dbReference type="SUPFAM" id="SSF49354">
    <property type="entry name" value="PapD-like"/>
    <property type="match status" value="1"/>
</dbReference>
<dbReference type="PROSITE" id="PS50202">
    <property type="entry name" value="MSP"/>
    <property type="match status" value="1"/>
</dbReference>
<keyword evidence="1" id="KW-0963">Cytoplasm</keyword>
<gene>
    <name evidence="5 7 8" type="ORF">SRAE_1000249300</name>
</gene>
<dbReference type="InterPro" id="IPR000535">
    <property type="entry name" value="MSP_dom"/>
</dbReference>
<dbReference type="WBParaSite" id="SRAE_1000249300.1">
    <property type="protein sequence ID" value="SRAE_1000249300.1"/>
    <property type="gene ID" value="WBGene00259108"/>
</dbReference>
<dbReference type="Pfam" id="PF00635">
    <property type="entry name" value="Motile_Sperm"/>
    <property type="match status" value="1"/>
</dbReference>
<dbReference type="Proteomes" id="UP000035682">
    <property type="component" value="Unplaced"/>
</dbReference>
<comment type="function">
    <text evidence="1">Central component in molecular interactions underlying sperm crawling. Forms an extensive filament system that extends from sperm villipoda, along the leading edge of the pseudopod.</text>
</comment>
<sequence length="272" mass="30410">MDITLIQLFFTIFFNLSLLSLVISGCNSNKTESSNKRSKSKSKSKSKKSKDLSKDIPTKVPVVSENKKKVEVKVIDNSKKESPLNANKSKCQKVASLKNKTASIKTLTSTQSTSSKKSTDTFSFSNPAKLTTQEKNDQRKQMELAKNLKEWQAKNNNQIIVTMNKNELRWVDGLGGLQNVSLENPSSDRIAIKIKCSDNILYRVNPVYTIIEPQERITIDILRDAGTQKTDKLVFVLTKVNGDVKNSQAHFASNPKRQQMLLLPLIGASAVY</sequence>
<dbReference type="PANTHER" id="PTHR22947:SF12">
    <property type="entry name" value="MAJOR SPERM PROTEIN"/>
    <property type="match status" value="1"/>
</dbReference>
<evidence type="ECO:0000256" key="2">
    <source>
        <dbReference type="SAM" id="MobiDB-lite"/>
    </source>
</evidence>
<dbReference type="InterPro" id="IPR013783">
    <property type="entry name" value="Ig-like_fold"/>
</dbReference>
<dbReference type="InterPro" id="IPR051774">
    <property type="entry name" value="Sperm-specific_class_P"/>
</dbReference>
<feature type="region of interest" description="Disordered" evidence="2">
    <location>
        <begin position="105"/>
        <end position="135"/>
    </location>
</feature>
<dbReference type="GeneID" id="36376603"/>
<feature type="signal peptide" evidence="3">
    <location>
        <begin position="1"/>
        <end position="28"/>
    </location>
</feature>
<accession>A0A090L818</accession>
<evidence type="ECO:0000256" key="1">
    <source>
        <dbReference type="RuleBase" id="RU003425"/>
    </source>
</evidence>
<reference evidence="7" key="2">
    <citation type="submission" date="2020-12" db="UniProtKB">
        <authorList>
            <consortium name="WormBaseParasite"/>
        </authorList>
    </citation>
    <scope>IDENTIFICATION</scope>
</reference>
<evidence type="ECO:0000313" key="6">
    <source>
        <dbReference type="Proteomes" id="UP000035682"/>
    </source>
</evidence>
<feature type="compositionally biased region" description="Basic residues" evidence="2">
    <location>
        <begin position="36"/>
        <end position="48"/>
    </location>
</feature>
<dbReference type="eggNOG" id="ENOG502STM5">
    <property type="taxonomic scope" value="Eukaryota"/>
</dbReference>
<feature type="compositionally biased region" description="Low complexity" evidence="2">
    <location>
        <begin position="105"/>
        <end position="125"/>
    </location>
</feature>